<keyword evidence="1" id="KW-0812">Transmembrane</keyword>
<keyword evidence="1" id="KW-1133">Transmembrane helix</keyword>
<keyword evidence="1" id="KW-0472">Membrane</keyword>
<dbReference type="Proteomes" id="UP000215335">
    <property type="component" value="Unassembled WGS sequence"/>
</dbReference>
<protein>
    <submittedName>
        <fullName evidence="2">Uncharacterized protein</fullName>
    </submittedName>
</protein>
<comment type="caution">
    <text evidence="2">The sequence shown here is derived from an EMBL/GenBank/DDBJ whole genome shotgun (WGS) entry which is preliminary data.</text>
</comment>
<dbReference type="AlphaFoldDB" id="A0A232EHF3"/>
<evidence type="ECO:0000313" key="3">
    <source>
        <dbReference type="Proteomes" id="UP000215335"/>
    </source>
</evidence>
<sequence>MQKHVEQWLFFDEFEGPIIQCHKALFGVGTCFFILLNMYNKRKKVVGACPNICFFSVSLTRKWHFSRRIAHIGNIRTGIYIKNFCS</sequence>
<evidence type="ECO:0000256" key="1">
    <source>
        <dbReference type="SAM" id="Phobius"/>
    </source>
</evidence>
<organism evidence="2 3">
    <name type="scientific">Trichomalopsis sarcophagae</name>
    <dbReference type="NCBI Taxonomy" id="543379"/>
    <lineage>
        <taxon>Eukaryota</taxon>
        <taxon>Metazoa</taxon>
        <taxon>Ecdysozoa</taxon>
        <taxon>Arthropoda</taxon>
        <taxon>Hexapoda</taxon>
        <taxon>Insecta</taxon>
        <taxon>Pterygota</taxon>
        <taxon>Neoptera</taxon>
        <taxon>Endopterygota</taxon>
        <taxon>Hymenoptera</taxon>
        <taxon>Apocrita</taxon>
        <taxon>Proctotrupomorpha</taxon>
        <taxon>Chalcidoidea</taxon>
        <taxon>Pteromalidae</taxon>
        <taxon>Pteromalinae</taxon>
        <taxon>Trichomalopsis</taxon>
    </lineage>
</organism>
<name>A0A232EHF3_9HYME</name>
<proteinExistence type="predicted"/>
<gene>
    <name evidence="2" type="ORF">TSAR_013339</name>
</gene>
<evidence type="ECO:0000313" key="2">
    <source>
        <dbReference type="EMBL" id="OXU17786.1"/>
    </source>
</evidence>
<keyword evidence="3" id="KW-1185">Reference proteome</keyword>
<accession>A0A232EHF3</accession>
<reference evidence="2 3" key="1">
    <citation type="journal article" date="2017" name="Curr. Biol.">
        <title>The Evolution of Venom by Co-option of Single-Copy Genes.</title>
        <authorList>
            <person name="Martinson E.O."/>
            <person name="Mrinalini"/>
            <person name="Kelkar Y.D."/>
            <person name="Chang C.H."/>
            <person name="Werren J.H."/>
        </authorList>
    </citation>
    <scope>NUCLEOTIDE SEQUENCE [LARGE SCALE GENOMIC DNA]</scope>
    <source>
        <strain evidence="2 3">Alberta</strain>
        <tissue evidence="2">Whole body</tissue>
    </source>
</reference>
<feature type="transmembrane region" description="Helical" evidence="1">
    <location>
        <begin position="17"/>
        <end position="36"/>
    </location>
</feature>
<dbReference type="EMBL" id="NNAY01004516">
    <property type="protein sequence ID" value="OXU17786.1"/>
    <property type="molecule type" value="Genomic_DNA"/>
</dbReference>